<organism evidence="2 3">
    <name type="scientific">Romanomermis culicivorax</name>
    <name type="common">Nematode worm</name>
    <dbReference type="NCBI Taxonomy" id="13658"/>
    <lineage>
        <taxon>Eukaryota</taxon>
        <taxon>Metazoa</taxon>
        <taxon>Ecdysozoa</taxon>
        <taxon>Nematoda</taxon>
        <taxon>Enoplea</taxon>
        <taxon>Dorylaimia</taxon>
        <taxon>Mermithida</taxon>
        <taxon>Mermithoidea</taxon>
        <taxon>Mermithidae</taxon>
        <taxon>Romanomermis</taxon>
    </lineage>
</organism>
<reference evidence="3" key="1">
    <citation type="submission" date="2022-11" db="UniProtKB">
        <authorList>
            <consortium name="WormBaseParasite"/>
        </authorList>
    </citation>
    <scope>IDENTIFICATION</scope>
</reference>
<evidence type="ECO:0000313" key="3">
    <source>
        <dbReference type="WBParaSite" id="nRc.2.0.1.t05549-RA"/>
    </source>
</evidence>
<feature type="signal peptide" evidence="1">
    <location>
        <begin position="1"/>
        <end position="21"/>
    </location>
</feature>
<accession>A0A915HUH7</accession>
<evidence type="ECO:0000313" key="2">
    <source>
        <dbReference type="Proteomes" id="UP000887565"/>
    </source>
</evidence>
<dbReference type="AlphaFoldDB" id="A0A915HUH7"/>
<keyword evidence="2" id="KW-1185">Reference proteome</keyword>
<protein>
    <submittedName>
        <fullName evidence="3">Uncharacterized protein</fullName>
    </submittedName>
</protein>
<dbReference type="Proteomes" id="UP000887565">
    <property type="component" value="Unplaced"/>
</dbReference>
<proteinExistence type="predicted"/>
<name>A0A915HUH7_ROMCU</name>
<keyword evidence="1" id="KW-0732">Signal</keyword>
<sequence length="168" mass="19179">MEIPVAVFIFCLSVLQFQCDGQPCTTEDASILNVTKTLLAGFVEIPETDEIRRGEMIFNREQAKFNVSKDYGFLVNEPTIRIKTLIEGWISKSFLDGSSVQNVLNAFNRTLGKKAKGNNRVSTTNSIIDDLRSFVTYKNRKNFNREMASELAQFWSKYDRCRSMIEPA</sequence>
<feature type="chain" id="PRO_5036965472" evidence="1">
    <location>
        <begin position="22"/>
        <end position="168"/>
    </location>
</feature>
<dbReference type="WBParaSite" id="nRc.2.0.1.t05549-RA">
    <property type="protein sequence ID" value="nRc.2.0.1.t05549-RA"/>
    <property type="gene ID" value="nRc.2.0.1.g05549"/>
</dbReference>
<evidence type="ECO:0000256" key="1">
    <source>
        <dbReference type="SAM" id="SignalP"/>
    </source>
</evidence>